<sequence>MTWCLDRLGSPWSPNVFGVLPQLGIRDFVAESRLRDQRIPGLRQDSTGRSTVYACLMHIMSVEGNNPSHFYATEIWKWIASFGIILDI</sequence>
<name>A0A4Y2M216_ARAVE</name>
<dbReference type="Proteomes" id="UP000499080">
    <property type="component" value="Unassembled WGS sequence"/>
</dbReference>
<dbReference type="EMBL" id="BGPR01006661">
    <property type="protein sequence ID" value="GBN20809.1"/>
    <property type="molecule type" value="Genomic_DNA"/>
</dbReference>
<comment type="caution">
    <text evidence="1">The sequence shown here is derived from an EMBL/GenBank/DDBJ whole genome shotgun (WGS) entry which is preliminary data.</text>
</comment>
<gene>
    <name evidence="1" type="ORF">AVEN_168686_1</name>
</gene>
<proteinExistence type="predicted"/>
<evidence type="ECO:0000313" key="2">
    <source>
        <dbReference type="Proteomes" id="UP000499080"/>
    </source>
</evidence>
<evidence type="ECO:0000313" key="1">
    <source>
        <dbReference type="EMBL" id="GBN20809.1"/>
    </source>
</evidence>
<dbReference type="AlphaFoldDB" id="A0A4Y2M216"/>
<protein>
    <submittedName>
        <fullName evidence="1">Uncharacterized protein</fullName>
    </submittedName>
</protein>
<accession>A0A4Y2M216</accession>
<keyword evidence="2" id="KW-1185">Reference proteome</keyword>
<reference evidence="1 2" key="1">
    <citation type="journal article" date="2019" name="Sci. Rep.">
        <title>Orb-weaving spider Araneus ventricosus genome elucidates the spidroin gene catalogue.</title>
        <authorList>
            <person name="Kono N."/>
            <person name="Nakamura H."/>
            <person name="Ohtoshi R."/>
            <person name="Moran D.A.P."/>
            <person name="Shinohara A."/>
            <person name="Yoshida Y."/>
            <person name="Fujiwara M."/>
            <person name="Mori M."/>
            <person name="Tomita M."/>
            <person name="Arakawa K."/>
        </authorList>
    </citation>
    <scope>NUCLEOTIDE SEQUENCE [LARGE SCALE GENOMIC DNA]</scope>
</reference>
<organism evidence="1 2">
    <name type="scientific">Araneus ventricosus</name>
    <name type="common">Orbweaver spider</name>
    <name type="synonym">Epeira ventricosa</name>
    <dbReference type="NCBI Taxonomy" id="182803"/>
    <lineage>
        <taxon>Eukaryota</taxon>
        <taxon>Metazoa</taxon>
        <taxon>Ecdysozoa</taxon>
        <taxon>Arthropoda</taxon>
        <taxon>Chelicerata</taxon>
        <taxon>Arachnida</taxon>
        <taxon>Araneae</taxon>
        <taxon>Araneomorphae</taxon>
        <taxon>Entelegynae</taxon>
        <taxon>Araneoidea</taxon>
        <taxon>Araneidae</taxon>
        <taxon>Araneus</taxon>
    </lineage>
</organism>